<keyword evidence="2" id="KW-1185">Reference proteome</keyword>
<proteinExistence type="predicted"/>
<keyword evidence="1" id="KW-0175">Coiled coil</keyword>
<protein>
    <submittedName>
        <fullName evidence="3">TACC_C domain-containing protein</fullName>
    </submittedName>
</protein>
<evidence type="ECO:0000313" key="2">
    <source>
        <dbReference type="Proteomes" id="UP000038045"/>
    </source>
</evidence>
<dbReference type="AlphaFoldDB" id="A0A0N4ZA12"/>
<name>A0A0N4ZA12_PARTI</name>
<evidence type="ECO:0000313" key="3">
    <source>
        <dbReference type="WBParaSite" id="PTRK_0000422000.1"/>
    </source>
</evidence>
<organism evidence="2 3">
    <name type="scientific">Parastrongyloides trichosuri</name>
    <name type="common">Possum-specific nematode worm</name>
    <dbReference type="NCBI Taxonomy" id="131310"/>
    <lineage>
        <taxon>Eukaryota</taxon>
        <taxon>Metazoa</taxon>
        <taxon>Ecdysozoa</taxon>
        <taxon>Nematoda</taxon>
        <taxon>Chromadorea</taxon>
        <taxon>Rhabditida</taxon>
        <taxon>Tylenchina</taxon>
        <taxon>Panagrolaimomorpha</taxon>
        <taxon>Strongyloidoidea</taxon>
        <taxon>Strongyloididae</taxon>
        <taxon>Parastrongyloides</taxon>
    </lineage>
</organism>
<accession>A0A0N4ZA12</accession>
<sequence length="186" mass="22201">MAISTTIISETYTETTETREKEVPYVDSKKLNNRLESLRQRLKEYKNDKQCIAQEMYDISLNIEIYQESVKNKQKMIDDLNSGMNMILKETQKWIDVWKKEEGRVRLEKNAKNINENYIQVDQLSTYIMHLREAILNKRILIEQREIDLENRKELNKMSIEEIKDEIKVLKDGISNLKSKLNEKDN</sequence>
<evidence type="ECO:0000256" key="1">
    <source>
        <dbReference type="SAM" id="Coils"/>
    </source>
</evidence>
<feature type="coiled-coil region" evidence="1">
    <location>
        <begin position="28"/>
        <end position="55"/>
    </location>
</feature>
<dbReference type="Proteomes" id="UP000038045">
    <property type="component" value="Unplaced"/>
</dbReference>
<dbReference type="WBParaSite" id="PTRK_0000422000.1">
    <property type="protein sequence ID" value="PTRK_0000422000.1"/>
    <property type="gene ID" value="PTRK_0000422000"/>
</dbReference>
<reference evidence="3" key="1">
    <citation type="submission" date="2017-02" db="UniProtKB">
        <authorList>
            <consortium name="WormBaseParasite"/>
        </authorList>
    </citation>
    <scope>IDENTIFICATION</scope>
</reference>